<dbReference type="Pfam" id="PF03466">
    <property type="entry name" value="LysR_substrate"/>
    <property type="match status" value="1"/>
</dbReference>
<dbReference type="PRINTS" id="PR00039">
    <property type="entry name" value="HTHLYSR"/>
</dbReference>
<proteinExistence type="inferred from homology"/>
<dbReference type="SUPFAM" id="SSF53850">
    <property type="entry name" value="Periplasmic binding protein-like II"/>
    <property type="match status" value="1"/>
</dbReference>
<dbReference type="InterPro" id="IPR050950">
    <property type="entry name" value="HTH-type_LysR_regulators"/>
</dbReference>
<evidence type="ECO:0000256" key="1">
    <source>
        <dbReference type="ARBA" id="ARBA00009437"/>
    </source>
</evidence>
<comment type="similarity">
    <text evidence="1">Belongs to the LysR transcriptional regulatory family.</text>
</comment>
<dbReference type="Gene3D" id="3.40.190.290">
    <property type="match status" value="1"/>
</dbReference>
<sequence>MELRQIQYFLETARCLNFTQAASNLFVSQSTLSEQINKLEQDLKCQLFERNGKKIRLTEEGEFMRSRCEQIVKYMADTIDGLQDIRNGLRGKIKIGALPTIALSWLPPFIVDFLKEFPGIQCSIKELGSSKIEESIKNYEIDLGITTLPSKETSFLTSVLYVEKLVLIIPEHHRFASLPKHSLDFKDFKDEPFIIYEKGFQLREIILNGFFKAGYQPNIVMEVERTESIKYLVESGYGVALVPETCITNRQPGYPNYFLLRSPLIRTVGLLTRQHDLEFLAINTLIARLLQFDYSVLTRSIEV</sequence>
<accession>A0ABY4CF23</accession>
<dbReference type="RefSeq" id="WP_347435685.1">
    <property type="nucleotide sequence ID" value="NZ_CP089291.1"/>
</dbReference>
<evidence type="ECO:0000313" key="7">
    <source>
        <dbReference type="Proteomes" id="UP000830167"/>
    </source>
</evidence>
<dbReference type="Gene3D" id="1.10.10.10">
    <property type="entry name" value="Winged helix-like DNA-binding domain superfamily/Winged helix DNA-binding domain"/>
    <property type="match status" value="1"/>
</dbReference>
<dbReference type="EMBL" id="CP089291">
    <property type="protein sequence ID" value="UOF89003.1"/>
    <property type="molecule type" value="Genomic_DNA"/>
</dbReference>
<evidence type="ECO:0000256" key="3">
    <source>
        <dbReference type="ARBA" id="ARBA00023125"/>
    </source>
</evidence>
<keyword evidence="3" id="KW-0238">DNA-binding</keyword>
<keyword evidence="4" id="KW-0804">Transcription</keyword>
<dbReference type="PANTHER" id="PTHR30419">
    <property type="entry name" value="HTH-TYPE TRANSCRIPTIONAL REGULATOR YBHD"/>
    <property type="match status" value="1"/>
</dbReference>
<dbReference type="Proteomes" id="UP000830167">
    <property type="component" value="Chromosome"/>
</dbReference>
<name>A0ABY4CF23_9BACL</name>
<dbReference type="PANTHER" id="PTHR30419:SF8">
    <property type="entry name" value="NITROGEN ASSIMILATION TRANSCRIPTIONAL ACTIVATOR-RELATED"/>
    <property type="match status" value="1"/>
</dbReference>
<organism evidence="6 7">
    <name type="scientific">Fodinisporobacter ferrooxydans</name>
    <dbReference type="NCBI Taxonomy" id="2901836"/>
    <lineage>
        <taxon>Bacteria</taxon>
        <taxon>Bacillati</taxon>
        <taxon>Bacillota</taxon>
        <taxon>Bacilli</taxon>
        <taxon>Bacillales</taxon>
        <taxon>Alicyclobacillaceae</taxon>
        <taxon>Fodinisporobacter</taxon>
    </lineage>
</organism>
<dbReference type="SUPFAM" id="SSF46785">
    <property type="entry name" value="Winged helix' DNA-binding domain"/>
    <property type="match status" value="1"/>
</dbReference>
<dbReference type="Pfam" id="PF00126">
    <property type="entry name" value="HTH_1"/>
    <property type="match status" value="1"/>
</dbReference>
<keyword evidence="7" id="KW-1185">Reference proteome</keyword>
<evidence type="ECO:0000256" key="4">
    <source>
        <dbReference type="ARBA" id="ARBA00023163"/>
    </source>
</evidence>
<dbReference type="InterPro" id="IPR036388">
    <property type="entry name" value="WH-like_DNA-bd_sf"/>
</dbReference>
<dbReference type="CDD" id="cd05466">
    <property type="entry name" value="PBP2_LTTR_substrate"/>
    <property type="match status" value="1"/>
</dbReference>
<reference evidence="6" key="1">
    <citation type="submission" date="2021-12" db="EMBL/GenBank/DDBJ databases">
        <title>Alicyclobacillaceae gen. nov., sp. nov., isolated from chalcocite enrichment system.</title>
        <authorList>
            <person name="Jiang Z."/>
        </authorList>
    </citation>
    <scope>NUCLEOTIDE SEQUENCE</scope>
    <source>
        <strain evidence="6">MYW30-H2</strain>
    </source>
</reference>
<dbReference type="InterPro" id="IPR036390">
    <property type="entry name" value="WH_DNA-bd_sf"/>
</dbReference>
<evidence type="ECO:0000313" key="6">
    <source>
        <dbReference type="EMBL" id="UOF89003.1"/>
    </source>
</evidence>
<feature type="domain" description="HTH lysR-type" evidence="5">
    <location>
        <begin position="1"/>
        <end position="58"/>
    </location>
</feature>
<protein>
    <submittedName>
        <fullName evidence="6">LysR family transcriptional regulator</fullName>
    </submittedName>
</protein>
<dbReference type="InterPro" id="IPR000847">
    <property type="entry name" value="LysR_HTH_N"/>
</dbReference>
<gene>
    <name evidence="6" type="ORF">LSG31_13825</name>
</gene>
<dbReference type="InterPro" id="IPR005119">
    <property type="entry name" value="LysR_subst-bd"/>
</dbReference>
<evidence type="ECO:0000259" key="5">
    <source>
        <dbReference type="PROSITE" id="PS50931"/>
    </source>
</evidence>
<evidence type="ECO:0000256" key="2">
    <source>
        <dbReference type="ARBA" id="ARBA00023015"/>
    </source>
</evidence>
<keyword evidence="2" id="KW-0805">Transcription regulation</keyword>
<dbReference type="PROSITE" id="PS50931">
    <property type="entry name" value="HTH_LYSR"/>
    <property type="match status" value="1"/>
</dbReference>